<dbReference type="Gene3D" id="3.50.50.60">
    <property type="entry name" value="FAD/NAD(P)-binding domain"/>
    <property type="match status" value="1"/>
</dbReference>
<gene>
    <name evidence="3" type="ORF">FK531_05735</name>
</gene>
<dbReference type="InterPro" id="IPR050982">
    <property type="entry name" value="Auxin_biosynth/cation_transpt"/>
</dbReference>
<dbReference type="OrthoDB" id="178899at2"/>
<evidence type="ECO:0000256" key="2">
    <source>
        <dbReference type="SAM" id="MobiDB-lite"/>
    </source>
</evidence>
<dbReference type="PRINTS" id="PR00368">
    <property type="entry name" value="FADPNR"/>
</dbReference>
<proteinExistence type="predicted"/>
<dbReference type="Pfam" id="PF13738">
    <property type="entry name" value="Pyr_redox_3"/>
    <property type="match status" value="1"/>
</dbReference>
<dbReference type="RefSeq" id="WP_142096096.1">
    <property type="nucleotide sequence ID" value="NZ_VIGH01000002.1"/>
</dbReference>
<dbReference type="EMBL" id="VIGH01000002">
    <property type="protein sequence ID" value="TQF74147.1"/>
    <property type="molecule type" value="Genomic_DNA"/>
</dbReference>
<sequence>METHVDVAVIGAGQAGLSAGYYLRRLGREAGIDFVILDHAPKPGGAWQFRWPSLTLSTVNAVHDLPGMPFTDVLDDSAPTEVQAADAVPRYYAEYERRFDLPVRRPEHVRVVCDHGDHRVDDDPGSRSGPLTVETGDGGLTVRGIVNATGTWEHPFIPRCRGAELFLGRQLHTRDYTSAAEFAGRHVVVVGGGISAVQLLDEISRVTSTTWVTRREPQFRDTPYTAAEGRASVAVVEDRVRRGLPPGSVVSVTGLPLTPALRAARERGALHRLPMFDEITPDGVRWADGGFRRADVILWCTGFRSALDHLAPLRLRGPGGGITMDGRLATRVAADRRVHLLGYGPSASTIGANRGGRAAAAELIEHLTGN</sequence>
<name>A0A541BP92_9NOCA</name>
<dbReference type="GO" id="GO:0050660">
    <property type="term" value="F:flavin adenine dinucleotide binding"/>
    <property type="evidence" value="ECO:0007669"/>
    <property type="project" value="TreeGrafter"/>
</dbReference>
<protein>
    <submittedName>
        <fullName evidence="3">NAD(P)/FAD-dependent oxidoreductase</fullName>
    </submittedName>
</protein>
<dbReference type="Proteomes" id="UP000316256">
    <property type="component" value="Unassembled WGS sequence"/>
</dbReference>
<dbReference type="SUPFAM" id="SSF51905">
    <property type="entry name" value="FAD/NAD(P)-binding domain"/>
    <property type="match status" value="1"/>
</dbReference>
<feature type="compositionally biased region" description="Basic and acidic residues" evidence="2">
    <location>
        <begin position="115"/>
        <end position="125"/>
    </location>
</feature>
<dbReference type="PRINTS" id="PR00411">
    <property type="entry name" value="PNDRDTASEI"/>
</dbReference>
<dbReference type="GO" id="GO:0004497">
    <property type="term" value="F:monooxygenase activity"/>
    <property type="evidence" value="ECO:0007669"/>
    <property type="project" value="TreeGrafter"/>
</dbReference>
<accession>A0A541BP92</accession>
<keyword evidence="4" id="KW-1185">Reference proteome</keyword>
<dbReference type="PANTHER" id="PTHR43539">
    <property type="entry name" value="FLAVIN-BINDING MONOOXYGENASE-LIKE PROTEIN (AFU_ORTHOLOGUE AFUA_4G09220)"/>
    <property type="match status" value="1"/>
</dbReference>
<organism evidence="3 4">
    <name type="scientific">Rhodococcus spelaei</name>
    <dbReference type="NCBI Taxonomy" id="2546320"/>
    <lineage>
        <taxon>Bacteria</taxon>
        <taxon>Bacillati</taxon>
        <taxon>Actinomycetota</taxon>
        <taxon>Actinomycetes</taxon>
        <taxon>Mycobacteriales</taxon>
        <taxon>Nocardiaceae</taxon>
        <taxon>Rhodococcus</taxon>
    </lineage>
</organism>
<dbReference type="PANTHER" id="PTHR43539:SF78">
    <property type="entry name" value="FLAVIN-CONTAINING MONOOXYGENASE"/>
    <property type="match status" value="1"/>
</dbReference>
<feature type="region of interest" description="Disordered" evidence="2">
    <location>
        <begin position="115"/>
        <end position="136"/>
    </location>
</feature>
<evidence type="ECO:0000313" key="4">
    <source>
        <dbReference type="Proteomes" id="UP000316256"/>
    </source>
</evidence>
<reference evidence="3 4" key="1">
    <citation type="submission" date="2019-06" db="EMBL/GenBank/DDBJ databases">
        <title>Rhodococcus spaelei sp. nov., isolated from a cave.</title>
        <authorList>
            <person name="Lee S.D."/>
        </authorList>
    </citation>
    <scope>NUCLEOTIDE SEQUENCE [LARGE SCALE GENOMIC DNA]</scope>
    <source>
        <strain evidence="3 4">C9-5</strain>
    </source>
</reference>
<dbReference type="InterPro" id="IPR036188">
    <property type="entry name" value="FAD/NAD-bd_sf"/>
</dbReference>
<evidence type="ECO:0000313" key="3">
    <source>
        <dbReference type="EMBL" id="TQF74147.1"/>
    </source>
</evidence>
<comment type="caution">
    <text evidence="3">The sequence shown here is derived from an EMBL/GenBank/DDBJ whole genome shotgun (WGS) entry which is preliminary data.</text>
</comment>
<evidence type="ECO:0000256" key="1">
    <source>
        <dbReference type="ARBA" id="ARBA00023002"/>
    </source>
</evidence>
<keyword evidence="1" id="KW-0560">Oxidoreductase</keyword>
<dbReference type="AlphaFoldDB" id="A0A541BP92"/>